<feature type="compositionally biased region" description="Basic and acidic residues" evidence="1">
    <location>
        <begin position="952"/>
        <end position="962"/>
    </location>
</feature>
<evidence type="ECO:0000259" key="2">
    <source>
        <dbReference type="PROSITE" id="PS00028"/>
    </source>
</evidence>
<sequence>MSSQSCLKINGCLFSLNLEGHEIHGVQLCHRCGWPFPNPHPSARHRRAHKRVCGKVEGYKLIESEAEDPHLAVSDEEHSSDEDHQTPSTKAEKQNIKESYGNGGASEKSNRSEDEMFTDAVAEFSDSGVSPGLDERLESVSDKSVEKGVVDELNSNQLMKSDETAKITEQLDDLTSSSQTLKLECAVDQLEESIVPPSDTTSEAVSVGFTNALQSSHVKSESQTDVITGNINEDGDRKMQQEPVSAKQFVDAKGETEEAYLKSSESVTLDSAEEKTSDLNVIVVDRAEKLSDKLDSEVIKHEVYPQNETTENADAFAEVKKDADSATDINIESDHKLIEACKSEVGQHLLPANLPGVNPEVIIEDFKDLKYIQSKLPLDPSSVEITRSTEAVDECATVEYSSAHSVKPVGSMPSSYVASSDFNAVEDNLEAVANTSTFRETSVNVETCGLEHREGTSGAENHKIQTNCSTLELQSHSVDSSQNALYENSPINGSDIVSIISSADEEVKQETNVHGGGENASNWDISKSDKGVIVGNEMSKGDSEDVLCVYSKSTPDNAGKSFASNDDQTTKTLVEDSNYYDEKSSSMLLDAGNGSEEAGGQGKLTNNEGAKNPYFMQSLNPADFSTSDRTAEHPISDELAPLPKDSESLKQNSAEQNSCSDDGVIESEPMDAVGMGGELNLDGNTVILSETHDKSTLKEQKSVPVGQEFLNATSAAVENRCASNNDSTLKSVGIDSGVELIHDGDIVASDNHSPISISKEPGVPSSDLASDNHLPISISKEPGVPPSDPEVLNKSSDSVDDTLFINGEKVSGISFEPSQDEAYDKLTKQKDGNSSVFISGASSSPTESLEGNWGSVVSLQSDPTPTAETDSQGAEKSEANIQKQEAKSTEGHPHKSDDFEPPSFGTLVQSAEKVNQEGSASEIEMAQNAQQPKSEALPQGWFPSITNVVNESEGRKKNEETIAKVTNWSSEKQHSPLKNLLSEAKSPNPKQVPAASQKDESATKDNDQATTTVNSTSGSGAPNKEMEEWNSPARYPTEIKKEKKRGKPYWVPFVCCSSVHTT</sequence>
<organism evidence="3 4">
    <name type="scientific">Olea europaea subsp. europaea</name>
    <dbReference type="NCBI Taxonomy" id="158383"/>
    <lineage>
        <taxon>Eukaryota</taxon>
        <taxon>Viridiplantae</taxon>
        <taxon>Streptophyta</taxon>
        <taxon>Embryophyta</taxon>
        <taxon>Tracheophyta</taxon>
        <taxon>Spermatophyta</taxon>
        <taxon>Magnoliopsida</taxon>
        <taxon>eudicotyledons</taxon>
        <taxon>Gunneridae</taxon>
        <taxon>Pentapetalae</taxon>
        <taxon>asterids</taxon>
        <taxon>lamiids</taxon>
        <taxon>Lamiales</taxon>
        <taxon>Oleaceae</taxon>
        <taxon>Oleeae</taxon>
        <taxon>Olea</taxon>
    </lineage>
</organism>
<reference evidence="3 4" key="1">
    <citation type="submission" date="2019-12" db="EMBL/GenBank/DDBJ databases">
        <authorList>
            <person name="Alioto T."/>
            <person name="Alioto T."/>
            <person name="Gomez Garrido J."/>
        </authorList>
    </citation>
    <scope>NUCLEOTIDE SEQUENCE [LARGE SCALE GENOMIC DNA]</scope>
</reference>
<feature type="region of interest" description="Disordered" evidence="1">
    <location>
        <begin position="69"/>
        <end position="145"/>
    </location>
</feature>
<dbReference type="PANTHER" id="PTHR35746">
    <property type="entry name" value="PENTATRICOPEPTIDE REPEAT (PPR) SUPERFAMILY PROTEIN"/>
    <property type="match status" value="1"/>
</dbReference>
<feature type="compositionally biased region" description="Polar residues" evidence="1">
    <location>
        <begin position="649"/>
        <end position="660"/>
    </location>
</feature>
<name>A0A8S0P6M1_OLEEU</name>
<keyword evidence="4" id="KW-1185">Reference proteome</keyword>
<feature type="region of interest" description="Disordered" evidence="1">
    <location>
        <begin position="749"/>
        <end position="1044"/>
    </location>
</feature>
<proteinExistence type="predicted"/>
<evidence type="ECO:0000256" key="1">
    <source>
        <dbReference type="SAM" id="MobiDB-lite"/>
    </source>
</evidence>
<accession>A0A8S0P6M1</accession>
<feature type="compositionally biased region" description="Basic and acidic residues" evidence="1">
    <location>
        <begin position="133"/>
        <end position="145"/>
    </location>
</feature>
<dbReference type="OrthoDB" id="1939753at2759"/>
<gene>
    <name evidence="3" type="ORF">OLEA9_A100394</name>
</gene>
<comment type="caution">
    <text evidence="3">The sequence shown here is derived from an EMBL/GenBank/DDBJ whole genome shotgun (WGS) entry which is preliminary data.</text>
</comment>
<feature type="compositionally biased region" description="Polar residues" evidence="1">
    <location>
        <begin position="832"/>
        <end position="872"/>
    </location>
</feature>
<feature type="domain" description="C2H2-type" evidence="2">
    <location>
        <begin position="29"/>
        <end position="49"/>
    </location>
</feature>
<dbReference type="Proteomes" id="UP000594638">
    <property type="component" value="Unassembled WGS sequence"/>
</dbReference>
<protein>
    <submittedName>
        <fullName evidence="3">To-interacting 1, partial</fullName>
    </submittedName>
</protein>
<feature type="compositionally biased region" description="Polar residues" evidence="1">
    <location>
        <begin position="906"/>
        <end position="919"/>
    </location>
</feature>
<feature type="compositionally biased region" description="Basic and acidic residues" evidence="1">
    <location>
        <begin position="997"/>
        <end position="1007"/>
    </location>
</feature>
<feature type="compositionally biased region" description="Polar residues" evidence="1">
    <location>
        <begin position="1008"/>
        <end position="1020"/>
    </location>
</feature>
<dbReference type="Gramene" id="OE9A100394T3">
    <property type="protein sequence ID" value="OE9A100394C3"/>
    <property type="gene ID" value="OE9A100394"/>
</dbReference>
<dbReference type="PROSITE" id="PS00028">
    <property type="entry name" value="ZINC_FINGER_C2H2_1"/>
    <property type="match status" value="1"/>
</dbReference>
<feature type="compositionally biased region" description="Basic and acidic residues" evidence="1">
    <location>
        <begin position="822"/>
        <end position="831"/>
    </location>
</feature>
<evidence type="ECO:0000313" key="3">
    <source>
        <dbReference type="EMBL" id="CAA2933733.1"/>
    </source>
</evidence>
<feature type="compositionally biased region" description="Basic and acidic residues" evidence="1">
    <location>
        <begin position="69"/>
        <end position="96"/>
    </location>
</feature>
<feature type="compositionally biased region" description="Basic and acidic residues" evidence="1">
    <location>
        <begin position="873"/>
        <end position="898"/>
    </location>
</feature>
<feature type="region of interest" description="Disordered" evidence="1">
    <location>
        <begin position="587"/>
        <end position="664"/>
    </location>
</feature>
<dbReference type="EMBL" id="CACTIH010000006">
    <property type="protein sequence ID" value="CAA2933733.1"/>
    <property type="molecule type" value="Genomic_DNA"/>
</dbReference>
<evidence type="ECO:0000313" key="4">
    <source>
        <dbReference type="Proteomes" id="UP000594638"/>
    </source>
</evidence>
<feature type="compositionally biased region" description="Polar residues" evidence="1">
    <location>
        <begin position="603"/>
        <end position="628"/>
    </location>
</feature>
<dbReference type="AlphaFoldDB" id="A0A8S0P6M1"/>
<dbReference type="PANTHER" id="PTHR35746:SF1">
    <property type="entry name" value="PENTATRICOPEPTIDE REPEAT (PPR) SUPERFAMILY PROTEIN"/>
    <property type="match status" value="1"/>
</dbReference>
<dbReference type="InterPro" id="IPR013087">
    <property type="entry name" value="Znf_C2H2_type"/>
</dbReference>